<dbReference type="EMBL" id="RCSS01000445">
    <property type="protein sequence ID" value="RVD91679.1"/>
    <property type="molecule type" value="Genomic_DNA"/>
</dbReference>
<dbReference type="Gene3D" id="1.10.20.10">
    <property type="entry name" value="Histone, subunit A"/>
    <property type="match status" value="1"/>
</dbReference>
<evidence type="ECO:0000313" key="9">
    <source>
        <dbReference type="Proteomes" id="UP000282876"/>
    </source>
</evidence>
<dbReference type="InterPro" id="IPR006809">
    <property type="entry name" value="TAFII28_dom"/>
</dbReference>
<evidence type="ECO:0000256" key="3">
    <source>
        <dbReference type="ARBA" id="ARBA00023015"/>
    </source>
</evidence>
<gene>
    <name evidence="8" type="ORF">TUBRATIS_18540</name>
</gene>
<keyword evidence="3" id="KW-0805">Transcription regulation</keyword>
<dbReference type="GO" id="GO:0016251">
    <property type="term" value="F:RNA polymerase II general transcription initiation factor activity"/>
    <property type="evidence" value="ECO:0007669"/>
    <property type="project" value="TreeGrafter"/>
</dbReference>
<evidence type="ECO:0000256" key="6">
    <source>
        <dbReference type="SAM" id="MobiDB-lite"/>
    </source>
</evidence>
<keyword evidence="5" id="KW-0539">Nucleus</keyword>
<reference evidence="8 9" key="1">
    <citation type="submission" date="2018-10" db="EMBL/GenBank/DDBJ databases">
        <title>Draft genome sequence of the microsporidian Tubulinosema ratisbonensis.</title>
        <authorList>
            <person name="Polonais V."/>
            <person name="Peyretaillade E."/>
            <person name="Niehus S."/>
            <person name="Wawrzyniak I."/>
            <person name="Franchet A."/>
            <person name="Gaspin C."/>
            <person name="Reichstadt M."/>
            <person name="Belser C."/>
            <person name="Labadie K."/>
            <person name="Delbac F."/>
            <person name="Ferrandon D."/>
        </authorList>
    </citation>
    <scope>NUCLEOTIDE SEQUENCE [LARGE SCALE GENOMIC DNA]</scope>
    <source>
        <strain evidence="8 9">Franzen</strain>
    </source>
</reference>
<organism evidence="8 9">
    <name type="scientific">Tubulinosema ratisbonensis</name>
    <dbReference type="NCBI Taxonomy" id="291195"/>
    <lineage>
        <taxon>Eukaryota</taxon>
        <taxon>Fungi</taxon>
        <taxon>Fungi incertae sedis</taxon>
        <taxon>Microsporidia</taxon>
        <taxon>Tubulinosematoidea</taxon>
        <taxon>Tubulinosematidae</taxon>
        <taxon>Tubulinosema</taxon>
    </lineage>
</organism>
<accession>A0A437AKM5</accession>
<keyword evidence="4" id="KW-0804">Transcription</keyword>
<dbReference type="SUPFAM" id="SSF47113">
    <property type="entry name" value="Histone-fold"/>
    <property type="match status" value="1"/>
</dbReference>
<dbReference type="InterPro" id="IPR009072">
    <property type="entry name" value="Histone-fold"/>
</dbReference>
<dbReference type="InterPro" id="IPR045127">
    <property type="entry name" value="TAF11-like"/>
</dbReference>
<dbReference type="VEuPathDB" id="MicrosporidiaDB:TUBRATIS_18540"/>
<keyword evidence="8" id="KW-0396">Initiation factor</keyword>
<evidence type="ECO:0000259" key="7">
    <source>
        <dbReference type="Pfam" id="PF04719"/>
    </source>
</evidence>
<dbReference type="OrthoDB" id="28335at2759"/>
<evidence type="ECO:0000256" key="5">
    <source>
        <dbReference type="ARBA" id="ARBA00023242"/>
    </source>
</evidence>
<comment type="subcellular location">
    <subcellularLocation>
        <location evidence="1">Nucleus</location>
    </subcellularLocation>
</comment>
<evidence type="ECO:0000256" key="4">
    <source>
        <dbReference type="ARBA" id="ARBA00023163"/>
    </source>
</evidence>
<dbReference type="Pfam" id="PF04719">
    <property type="entry name" value="TAFII28"/>
    <property type="match status" value="1"/>
</dbReference>
<dbReference type="Proteomes" id="UP000282876">
    <property type="component" value="Unassembled WGS sequence"/>
</dbReference>
<keyword evidence="9" id="KW-1185">Reference proteome</keyword>
<evidence type="ECO:0000256" key="1">
    <source>
        <dbReference type="ARBA" id="ARBA00004123"/>
    </source>
</evidence>
<protein>
    <submittedName>
        <fullName evidence="8">Transcription initiation factor TFIID</fullName>
    </submittedName>
</protein>
<comment type="caution">
    <text evidence="8">The sequence shown here is derived from an EMBL/GenBank/DDBJ whole genome shotgun (WGS) entry which is preliminary data.</text>
</comment>
<dbReference type="GO" id="GO:0003743">
    <property type="term" value="F:translation initiation factor activity"/>
    <property type="evidence" value="ECO:0007669"/>
    <property type="project" value="UniProtKB-KW"/>
</dbReference>
<name>A0A437AKM5_9MICR</name>
<comment type="similarity">
    <text evidence="2">Belongs to the TAF11 family.</text>
</comment>
<evidence type="ECO:0000256" key="2">
    <source>
        <dbReference type="ARBA" id="ARBA00009788"/>
    </source>
</evidence>
<sequence>MDLSSETHSSNENSDSSTNFQQSQPHYSLITSLNQEEQERYKAFREAGLKRNMMKRFCFEVINQSCNPKFIIAMCGLGKVFVGELIEEAVCIQKEMNEEGPLKPSHIHEAFRRIYKNNPNVKGKIEDVWNEDFI</sequence>
<feature type="domain" description="TAFII28-like protein" evidence="7">
    <location>
        <begin position="29"/>
        <end position="113"/>
    </location>
</feature>
<dbReference type="CDD" id="cd08048">
    <property type="entry name" value="HFD_TAF11"/>
    <property type="match status" value="1"/>
</dbReference>
<dbReference type="STRING" id="291195.A0A437AKM5"/>
<keyword evidence="8" id="KW-0648">Protein biosynthesis</keyword>
<proteinExistence type="inferred from homology"/>
<evidence type="ECO:0000313" key="8">
    <source>
        <dbReference type="EMBL" id="RVD91679.1"/>
    </source>
</evidence>
<dbReference type="GO" id="GO:0005669">
    <property type="term" value="C:transcription factor TFIID complex"/>
    <property type="evidence" value="ECO:0007669"/>
    <property type="project" value="InterPro"/>
</dbReference>
<dbReference type="PANTHER" id="PTHR13218">
    <property type="entry name" value="TRANSCRIPTION INITIATION FACTOR TFIID SUBUNIT 11-RELATED"/>
    <property type="match status" value="1"/>
</dbReference>
<dbReference type="PANTHER" id="PTHR13218:SF8">
    <property type="entry name" value="TRANSCRIPTION INITIATION FACTOR TFIID SUBUNIT 11"/>
    <property type="match status" value="1"/>
</dbReference>
<feature type="region of interest" description="Disordered" evidence="6">
    <location>
        <begin position="1"/>
        <end position="34"/>
    </location>
</feature>
<dbReference type="AlphaFoldDB" id="A0A437AKM5"/>
<dbReference type="GO" id="GO:0051123">
    <property type="term" value="P:RNA polymerase II preinitiation complex assembly"/>
    <property type="evidence" value="ECO:0007669"/>
    <property type="project" value="InterPro"/>
</dbReference>
<dbReference type="GO" id="GO:0046982">
    <property type="term" value="F:protein heterodimerization activity"/>
    <property type="evidence" value="ECO:0007669"/>
    <property type="project" value="InterPro"/>
</dbReference>